<keyword evidence="7" id="KW-1185">Reference proteome</keyword>
<comment type="subcellular location">
    <subcellularLocation>
        <location evidence="1">Membrane</location>
        <topology evidence="1">Single-pass membrane protein</topology>
    </subcellularLocation>
</comment>
<dbReference type="GO" id="GO:0016020">
    <property type="term" value="C:membrane"/>
    <property type="evidence" value="ECO:0007669"/>
    <property type="project" value="UniProtKB-SubCell"/>
</dbReference>
<dbReference type="Pfam" id="PF26002">
    <property type="entry name" value="Beta-barrel_AprE"/>
    <property type="match status" value="1"/>
</dbReference>
<dbReference type="Gene3D" id="2.40.30.170">
    <property type="match status" value="1"/>
</dbReference>
<dbReference type="AlphaFoldDB" id="A0A5D0MEM6"/>
<evidence type="ECO:0000256" key="2">
    <source>
        <dbReference type="ARBA" id="ARBA00022692"/>
    </source>
</evidence>
<dbReference type="InterPro" id="IPR058982">
    <property type="entry name" value="Beta-barrel_AprE"/>
</dbReference>
<dbReference type="InterPro" id="IPR050739">
    <property type="entry name" value="MFP"/>
</dbReference>
<name>A0A5D0MEM6_9BACT</name>
<keyword evidence="4" id="KW-0472">Membrane</keyword>
<reference evidence="6" key="1">
    <citation type="submission" date="2019-08" db="EMBL/GenBank/DDBJ databases">
        <title>Genomic characterization of a novel candidate phylum (ARYD3) from a high temperature, high salinity tertiary oil reservoir in north central Oklahoma, USA.</title>
        <authorList>
            <person name="Youssef N.H."/>
            <person name="Yadav A."/>
            <person name="Elshahed M.S."/>
        </authorList>
    </citation>
    <scope>NUCLEOTIDE SEQUENCE [LARGE SCALE GENOMIC DNA]</scope>
    <source>
        <strain evidence="6">ARYD3</strain>
    </source>
</reference>
<dbReference type="EMBL" id="VSIX01000142">
    <property type="protein sequence ID" value="TYB30325.1"/>
    <property type="molecule type" value="Genomic_DNA"/>
</dbReference>
<evidence type="ECO:0000313" key="6">
    <source>
        <dbReference type="EMBL" id="TYB30325.1"/>
    </source>
</evidence>
<feature type="domain" description="AprE-like beta-barrel" evidence="5">
    <location>
        <begin position="7"/>
        <end position="93"/>
    </location>
</feature>
<feature type="non-terminal residue" evidence="6">
    <location>
        <position position="1"/>
    </location>
</feature>
<organism evidence="6 7">
    <name type="scientific">Candidatus Mcinerneyibacterium aminivorans</name>
    <dbReference type="NCBI Taxonomy" id="2703815"/>
    <lineage>
        <taxon>Bacteria</taxon>
        <taxon>Candidatus Macinerneyibacteriota</taxon>
        <taxon>Candidatus Mcinerneyibacteria</taxon>
        <taxon>Candidatus Mcinerneyibacteriales</taxon>
        <taxon>Candidatus Mcinerneyibacteriaceae</taxon>
        <taxon>Candidatus Mcinerneyibacterium</taxon>
    </lineage>
</organism>
<dbReference type="Proteomes" id="UP000324143">
    <property type="component" value="Unassembled WGS sequence"/>
</dbReference>
<proteinExistence type="predicted"/>
<evidence type="ECO:0000256" key="1">
    <source>
        <dbReference type="ARBA" id="ARBA00004167"/>
    </source>
</evidence>
<dbReference type="PANTHER" id="PTHR30386:SF26">
    <property type="entry name" value="TRANSPORT PROTEIN COMB"/>
    <property type="match status" value="1"/>
</dbReference>
<comment type="caution">
    <text evidence="6">The sequence shown here is derived from an EMBL/GenBank/DDBJ whole genome shotgun (WGS) entry which is preliminary data.</text>
</comment>
<evidence type="ECO:0000256" key="3">
    <source>
        <dbReference type="ARBA" id="ARBA00022989"/>
    </source>
</evidence>
<keyword evidence="2" id="KW-0812">Transmembrane</keyword>
<keyword evidence="3" id="KW-1133">Transmembrane helix</keyword>
<dbReference type="PRINTS" id="PR01490">
    <property type="entry name" value="RTXTOXIND"/>
</dbReference>
<dbReference type="PANTHER" id="PTHR30386">
    <property type="entry name" value="MEMBRANE FUSION SUBUNIT OF EMRAB-TOLC MULTIDRUG EFFLUX PUMP"/>
    <property type="match status" value="1"/>
</dbReference>
<accession>A0A5D0MEM6</accession>
<evidence type="ECO:0000313" key="7">
    <source>
        <dbReference type="Proteomes" id="UP000324143"/>
    </source>
</evidence>
<protein>
    <submittedName>
        <fullName evidence="6">HlyD family efflux transporter periplasmic adaptor subunit</fullName>
    </submittedName>
</protein>
<sequence length="118" mass="13757">EGQANLKVEIKINNKDISKIKKGQKLKYKFLTYDYSDYGVLDGKVYKISQDAFLTKKQAFYRAYGSLNNTVIKNKKNQIVGKIKPGMICEVSFIQKRQKILFVVLEKLKFWEEGPKTR</sequence>
<gene>
    <name evidence="6" type="ORF">FXF47_09810</name>
</gene>
<evidence type="ECO:0000256" key="4">
    <source>
        <dbReference type="ARBA" id="ARBA00023136"/>
    </source>
</evidence>
<evidence type="ECO:0000259" key="5">
    <source>
        <dbReference type="Pfam" id="PF26002"/>
    </source>
</evidence>